<accession>A0A564Y965</accession>
<evidence type="ECO:0000313" key="1">
    <source>
        <dbReference type="EMBL" id="VUZ43298.1"/>
    </source>
</evidence>
<reference evidence="1 2" key="1">
    <citation type="submission" date="2019-07" db="EMBL/GenBank/DDBJ databases">
        <authorList>
            <person name="Jastrzebski P J."/>
            <person name="Paukszto L."/>
            <person name="Jastrzebski P J."/>
        </authorList>
    </citation>
    <scope>NUCLEOTIDE SEQUENCE [LARGE SCALE GENOMIC DNA]</scope>
    <source>
        <strain evidence="1 2">WMS-il1</strain>
    </source>
</reference>
<gene>
    <name evidence="1" type="ORF">WMSIL1_LOCUS3684</name>
</gene>
<sequence length="50" mass="5516">MNDTQYLSGPTNSINSVTLKVCRTWRQFSARTSLCPTPALASLNLRASIM</sequence>
<name>A0A564Y965_HYMDI</name>
<protein>
    <submittedName>
        <fullName evidence="1">Uncharacterized protein</fullName>
    </submittedName>
</protein>
<evidence type="ECO:0000313" key="2">
    <source>
        <dbReference type="Proteomes" id="UP000321570"/>
    </source>
</evidence>
<dbReference type="EMBL" id="CABIJS010000111">
    <property type="protein sequence ID" value="VUZ43298.1"/>
    <property type="molecule type" value="Genomic_DNA"/>
</dbReference>
<organism evidence="1 2">
    <name type="scientific">Hymenolepis diminuta</name>
    <name type="common">Rat tapeworm</name>
    <dbReference type="NCBI Taxonomy" id="6216"/>
    <lineage>
        <taxon>Eukaryota</taxon>
        <taxon>Metazoa</taxon>
        <taxon>Spiralia</taxon>
        <taxon>Lophotrochozoa</taxon>
        <taxon>Platyhelminthes</taxon>
        <taxon>Cestoda</taxon>
        <taxon>Eucestoda</taxon>
        <taxon>Cyclophyllidea</taxon>
        <taxon>Hymenolepididae</taxon>
        <taxon>Hymenolepis</taxon>
    </lineage>
</organism>
<dbReference type="AlphaFoldDB" id="A0A564Y965"/>
<dbReference type="Proteomes" id="UP000321570">
    <property type="component" value="Unassembled WGS sequence"/>
</dbReference>
<proteinExistence type="predicted"/>
<keyword evidence="2" id="KW-1185">Reference proteome</keyword>